<evidence type="ECO:0000313" key="2">
    <source>
        <dbReference type="Proteomes" id="UP000275461"/>
    </source>
</evidence>
<organism evidence="1 2">
    <name type="scientific">Alkalispirillum mobile</name>
    <dbReference type="NCBI Taxonomy" id="85925"/>
    <lineage>
        <taxon>Bacteria</taxon>
        <taxon>Pseudomonadati</taxon>
        <taxon>Pseudomonadota</taxon>
        <taxon>Gammaproteobacteria</taxon>
        <taxon>Chromatiales</taxon>
        <taxon>Ectothiorhodospiraceae</taxon>
        <taxon>Alkalispirillum</taxon>
    </lineage>
</organism>
<reference evidence="1 2" key="1">
    <citation type="submission" date="2018-10" db="EMBL/GenBank/DDBJ databases">
        <title>Genomic Encyclopedia of Type Strains, Phase IV (KMG-IV): sequencing the most valuable type-strain genomes for metagenomic binning, comparative biology and taxonomic classification.</title>
        <authorList>
            <person name="Goeker M."/>
        </authorList>
    </citation>
    <scope>NUCLEOTIDE SEQUENCE [LARGE SCALE GENOMIC DNA]</scope>
    <source>
        <strain evidence="1 2">DSM 12769</strain>
    </source>
</reference>
<dbReference type="Proteomes" id="UP000275461">
    <property type="component" value="Unassembled WGS sequence"/>
</dbReference>
<dbReference type="EMBL" id="RCDA01000001">
    <property type="protein sequence ID" value="RLK51430.1"/>
    <property type="molecule type" value="Genomic_DNA"/>
</dbReference>
<dbReference type="OrthoDB" id="7860011at2"/>
<keyword evidence="2" id="KW-1185">Reference proteome</keyword>
<gene>
    <name evidence="1" type="ORF">DFR31_1366</name>
</gene>
<name>A0A498CDP6_9GAMM</name>
<comment type="caution">
    <text evidence="1">The sequence shown here is derived from an EMBL/GenBank/DDBJ whole genome shotgun (WGS) entry which is preliminary data.</text>
</comment>
<evidence type="ECO:0008006" key="3">
    <source>
        <dbReference type="Google" id="ProtNLM"/>
    </source>
</evidence>
<dbReference type="AlphaFoldDB" id="A0A498CDP6"/>
<proteinExistence type="predicted"/>
<protein>
    <recommendedName>
        <fullName evidence="3">NIPSNAP protein</fullName>
    </recommendedName>
</protein>
<evidence type="ECO:0000313" key="1">
    <source>
        <dbReference type="EMBL" id="RLK51430.1"/>
    </source>
</evidence>
<sequence>MMIARWYIDARFGHKQTVIDSLQQWMKEIGSQIGWTEDKVRILTGSVGALESAVIGEVTISGLDELHDAWEKLATIEAHKQWSKDLEPYVVSGSQYWRVYRVV</sequence>
<dbReference type="RefSeq" id="WP_121441843.1">
    <property type="nucleotide sequence ID" value="NZ_RCDA01000001.1"/>
</dbReference>
<accession>A0A498CDP6</accession>